<keyword evidence="1" id="KW-0812">Transmembrane</keyword>
<evidence type="ECO:0000256" key="1">
    <source>
        <dbReference type="SAM" id="Phobius"/>
    </source>
</evidence>
<keyword evidence="1" id="KW-1133">Transmembrane helix</keyword>
<dbReference type="Proteomes" id="UP000830167">
    <property type="component" value="Chromosome"/>
</dbReference>
<organism evidence="2 3">
    <name type="scientific">Fodinisporobacter ferrooxydans</name>
    <dbReference type="NCBI Taxonomy" id="2901836"/>
    <lineage>
        <taxon>Bacteria</taxon>
        <taxon>Bacillati</taxon>
        <taxon>Bacillota</taxon>
        <taxon>Bacilli</taxon>
        <taxon>Bacillales</taxon>
        <taxon>Alicyclobacillaceae</taxon>
        <taxon>Fodinisporobacter</taxon>
    </lineage>
</organism>
<dbReference type="InterPro" id="IPR051790">
    <property type="entry name" value="Cytochrome_c-biogenesis_DsbD"/>
</dbReference>
<gene>
    <name evidence="2" type="ORF">LSG31_01000</name>
</gene>
<accession>A0ABY4CK51</accession>
<feature type="transmembrane region" description="Helical" evidence="1">
    <location>
        <begin position="200"/>
        <end position="220"/>
    </location>
</feature>
<dbReference type="EMBL" id="CP089291">
    <property type="protein sequence ID" value="UOF90896.1"/>
    <property type="molecule type" value="Genomic_DNA"/>
</dbReference>
<feature type="transmembrane region" description="Helical" evidence="1">
    <location>
        <begin position="159"/>
        <end position="179"/>
    </location>
</feature>
<reference evidence="2" key="1">
    <citation type="submission" date="2021-12" db="EMBL/GenBank/DDBJ databases">
        <title>Alicyclobacillaceae gen. nov., sp. nov., isolated from chalcocite enrichment system.</title>
        <authorList>
            <person name="Jiang Z."/>
        </authorList>
    </citation>
    <scope>NUCLEOTIDE SEQUENCE</scope>
    <source>
        <strain evidence="2">MYW30-H2</strain>
    </source>
</reference>
<feature type="transmembrane region" description="Helical" evidence="1">
    <location>
        <begin position="45"/>
        <end position="71"/>
    </location>
</feature>
<feature type="transmembrane region" description="Helical" evidence="1">
    <location>
        <begin position="117"/>
        <end position="139"/>
    </location>
</feature>
<keyword evidence="3" id="KW-1185">Reference proteome</keyword>
<evidence type="ECO:0000313" key="3">
    <source>
        <dbReference type="Proteomes" id="UP000830167"/>
    </source>
</evidence>
<feature type="transmembrane region" description="Helical" evidence="1">
    <location>
        <begin position="77"/>
        <end position="96"/>
    </location>
</feature>
<evidence type="ECO:0000313" key="2">
    <source>
        <dbReference type="EMBL" id="UOF90896.1"/>
    </source>
</evidence>
<dbReference type="RefSeq" id="WP_347437591.1">
    <property type="nucleotide sequence ID" value="NZ_CP089291.1"/>
</dbReference>
<dbReference type="PANTHER" id="PTHR31272">
    <property type="entry name" value="CYTOCHROME C-TYPE BIOGENESIS PROTEIN HI_1454-RELATED"/>
    <property type="match status" value="1"/>
</dbReference>
<sequence length="222" mass="23962">MNGQAAFILTAGIMAAFNPCGIAMLPSYIAYLLGGKKRRAIDGLWAGLFMTSGFLLVFLIVGSISMIFAYILGKVVAWIAFCIGILFLVSGSFMLFGKSGLSFHFGGNWKLKKESNVSLFLYGVAYALGSLGCTLPLFSVLILSSFHSTSGFANGMLNFFLYAIGMGLVVTTISFVSTLSQQMMIKFVRSSAKWMGKVSGVITLATGVYLVLYWIPFLPIHA</sequence>
<proteinExistence type="predicted"/>
<evidence type="ECO:0008006" key="4">
    <source>
        <dbReference type="Google" id="ProtNLM"/>
    </source>
</evidence>
<name>A0ABY4CK51_9BACL</name>
<keyword evidence="1" id="KW-0472">Membrane</keyword>
<feature type="transmembrane region" description="Helical" evidence="1">
    <location>
        <begin position="6"/>
        <end position="33"/>
    </location>
</feature>
<protein>
    <recommendedName>
        <fullName evidence="4">Cytochrome C biogenesis protein transmembrane domain-containing protein</fullName>
    </recommendedName>
</protein>
<dbReference type="PANTHER" id="PTHR31272:SF9">
    <property type="entry name" value="BLL1027 PROTEIN"/>
    <property type="match status" value="1"/>
</dbReference>